<accession>A0A8J2Q5K7</accession>
<dbReference type="EMBL" id="CAJVCH010570368">
    <property type="protein sequence ID" value="CAG7834766.1"/>
    <property type="molecule type" value="Genomic_DNA"/>
</dbReference>
<dbReference type="Proteomes" id="UP000708208">
    <property type="component" value="Unassembled WGS sequence"/>
</dbReference>
<evidence type="ECO:0000313" key="2">
    <source>
        <dbReference type="EMBL" id="CAG7834766.1"/>
    </source>
</evidence>
<evidence type="ECO:0000256" key="1">
    <source>
        <dbReference type="SAM" id="MobiDB-lite"/>
    </source>
</evidence>
<feature type="compositionally biased region" description="Basic and acidic residues" evidence="1">
    <location>
        <begin position="226"/>
        <end position="240"/>
    </location>
</feature>
<feature type="region of interest" description="Disordered" evidence="1">
    <location>
        <begin position="226"/>
        <end position="333"/>
    </location>
</feature>
<keyword evidence="3" id="KW-1185">Reference proteome</keyword>
<organism evidence="2 3">
    <name type="scientific">Allacma fusca</name>
    <dbReference type="NCBI Taxonomy" id="39272"/>
    <lineage>
        <taxon>Eukaryota</taxon>
        <taxon>Metazoa</taxon>
        <taxon>Ecdysozoa</taxon>
        <taxon>Arthropoda</taxon>
        <taxon>Hexapoda</taxon>
        <taxon>Collembola</taxon>
        <taxon>Symphypleona</taxon>
        <taxon>Sminthuridae</taxon>
        <taxon>Allacma</taxon>
    </lineage>
</organism>
<comment type="caution">
    <text evidence="2">The sequence shown here is derived from an EMBL/GenBank/DDBJ whole genome shotgun (WGS) entry which is preliminary data.</text>
</comment>
<protein>
    <submittedName>
        <fullName evidence="2">Uncharacterized protein</fullName>
    </submittedName>
</protein>
<feature type="compositionally biased region" description="Polar residues" evidence="1">
    <location>
        <begin position="403"/>
        <end position="419"/>
    </location>
</feature>
<sequence>MSFRGRNGFNRTVFYGGPRNPWNSIFFEPAISWARFIIGTTIHCQELQEHRKIWVEYNPRNRIEDLLTSLKDILGITADVELYLLGFHIPPHLNASFLLQVQEPIYLLPHGQTEFAFGSEGNVPGPTFQPETSAQVFLFNPPRTSTPVDPNRGREITQLIPGNLNPQDVIAPGNPVVELMTTPNSVTSPGVTVVQISELNSPGSTDSASEAASPLVRAMKYFPIRRKAENRPESPLKDENTPLEYGTVANETIPVRRSSRRLSKSLTTSEGESLNRKRTSLADVENVQPQAAKRLKSTAGMKPDNSDVNVSGGSPIMKKKPGRKSKKSTSTVAELPSPISVSVELEDFLLASKKTEVAFSGDTSTESTGIMDIEWQSSLMQEEILEITQVEAIDHDPIEEATTRSMSHQSTTGEATETSNVRDHNLSCTMQSQEEQLNHQAIGSPQHMESGVITSAASIEPGNVIRADMVVTGEDGNQTVTTKVMQVLAKYNDTVSVQIPSPTLGEVAFDEISRCSCCSPHGVFSVSFKDLIRPKILDEAELQNLLDAHNLATHY</sequence>
<evidence type="ECO:0000313" key="3">
    <source>
        <dbReference type="Proteomes" id="UP000708208"/>
    </source>
</evidence>
<dbReference type="AlphaFoldDB" id="A0A8J2Q5K7"/>
<proteinExistence type="predicted"/>
<name>A0A8J2Q5K7_9HEXA</name>
<gene>
    <name evidence="2" type="ORF">AFUS01_LOCUS44232</name>
</gene>
<reference evidence="2" key="1">
    <citation type="submission" date="2021-06" db="EMBL/GenBank/DDBJ databases">
        <authorList>
            <person name="Hodson N. C."/>
            <person name="Mongue J. A."/>
            <person name="Jaron S. K."/>
        </authorList>
    </citation>
    <scope>NUCLEOTIDE SEQUENCE</scope>
</reference>
<feature type="compositionally biased region" description="Basic residues" evidence="1">
    <location>
        <begin position="317"/>
        <end position="327"/>
    </location>
</feature>
<feature type="region of interest" description="Disordered" evidence="1">
    <location>
        <begin position="402"/>
        <end position="421"/>
    </location>
</feature>